<evidence type="ECO:0000313" key="1">
    <source>
        <dbReference type="EMBL" id="GBP38699.1"/>
    </source>
</evidence>
<proteinExistence type="predicted"/>
<gene>
    <name evidence="1" type="ORF">EVAR_22348_1</name>
</gene>
<dbReference type="AlphaFoldDB" id="A0A4C1VJD7"/>
<name>A0A4C1VJD7_EUMVA</name>
<reference evidence="1 2" key="1">
    <citation type="journal article" date="2019" name="Commun. Biol.">
        <title>The bagworm genome reveals a unique fibroin gene that provides high tensile strength.</title>
        <authorList>
            <person name="Kono N."/>
            <person name="Nakamura H."/>
            <person name="Ohtoshi R."/>
            <person name="Tomita M."/>
            <person name="Numata K."/>
            <person name="Arakawa K."/>
        </authorList>
    </citation>
    <scope>NUCLEOTIDE SEQUENCE [LARGE SCALE GENOMIC DNA]</scope>
</reference>
<keyword evidence="2" id="KW-1185">Reference proteome</keyword>
<comment type="caution">
    <text evidence="1">The sequence shown here is derived from an EMBL/GenBank/DDBJ whole genome shotgun (WGS) entry which is preliminary data.</text>
</comment>
<organism evidence="1 2">
    <name type="scientific">Eumeta variegata</name>
    <name type="common">Bagworm moth</name>
    <name type="synonym">Eumeta japonica</name>
    <dbReference type="NCBI Taxonomy" id="151549"/>
    <lineage>
        <taxon>Eukaryota</taxon>
        <taxon>Metazoa</taxon>
        <taxon>Ecdysozoa</taxon>
        <taxon>Arthropoda</taxon>
        <taxon>Hexapoda</taxon>
        <taxon>Insecta</taxon>
        <taxon>Pterygota</taxon>
        <taxon>Neoptera</taxon>
        <taxon>Endopterygota</taxon>
        <taxon>Lepidoptera</taxon>
        <taxon>Glossata</taxon>
        <taxon>Ditrysia</taxon>
        <taxon>Tineoidea</taxon>
        <taxon>Psychidae</taxon>
        <taxon>Oiketicinae</taxon>
        <taxon>Eumeta</taxon>
    </lineage>
</organism>
<dbReference type="EMBL" id="BGZK01000353">
    <property type="protein sequence ID" value="GBP38699.1"/>
    <property type="molecule type" value="Genomic_DNA"/>
</dbReference>
<protein>
    <submittedName>
        <fullName evidence="1">Uncharacterized protein</fullName>
    </submittedName>
</protein>
<accession>A0A4C1VJD7</accession>
<sequence>MQAERNMQLQSYTIFHYSRIRPSECDQLDVESRAIKSKQRGSQVLSSIGSRTVGTAILFSDIDPGPYRNGRRYLASVNDYHHRLTTLSS</sequence>
<dbReference type="Proteomes" id="UP000299102">
    <property type="component" value="Unassembled WGS sequence"/>
</dbReference>
<evidence type="ECO:0000313" key="2">
    <source>
        <dbReference type="Proteomes" id="UP000299102"/>
    </source>
</evidence>